<evidence type="ECO:0000313" key="1">
    <source>
        <dbReference type="EMBL" id="OIQ66774.1"/>
    </source>
</evidence>
<reference evidence="1" key="1">
    <citation type="submission" date="2016-10" db="EMBL/GenBank/DDBJ databases">
        <title>Sequence of Gallionella enrichment culture.</title>
        <authorList>
            <person name="Poehlein A."/>
            <person name="Muehling M."/>
            <person name="Daniel R."/>
        </authorList>
    </citation>
    <scope>NUCLEOTIDE SEQUENCE</scope>
</reference>
<gene>
    <name evidence="1" type="ORF">GALL_516540</name>
</gene>
<sequence length="118" mass="12943">MRILVFLLVWCLAACDSPAPQMMGGTETKVTRDGYSYAVWQKGYSVEVIRIGYARRADLPKIRETMLVLIAEVTGCIPTLRSLQGDAGEMRARLRCPRKGAHPVIGTAEDPFGDITGS</sequence>
<comment type="caution">
    <text evidence="1">The sequence shown here is derived from an EMBL/GenBank/DDBJ whole genome shotgun (WGS) entry which is preliminary data.</text>
</comment>
<organism evidence="1">
    <name type="scientific">mine drainage metagenome</name>
    <dbReference type="NCBI Taxonomy" id="410659"/>
    <lineage>
        <taxon>unclassified sequences</taxon>
        <taxon>metagenomes</taxon>
        <taxon>ecological metagenomes</taxon>
    </lineage>
</organism>
<proteinExistence type="predicted"/>
<name>A0A1J5P6D6_9ZZZZ</name>
<accession>A0A1J5P6D6</accession>
<dbReference type="EMBL" id="MLJW01006371">
    <property type="protein sequence ID" value="OIQ66774.1"/>
    <property type="molecule type" value="Genomic_DNA"/>
</dbReference>
<protein>
    <submittedName>
        <fullName evidence="1">Uncharacterized protein</fullName>
    </submittedName>
</protein>
<dbReference type="AlphaFoldDB" id="A0A1J5P6D6"/>